<protein>
    <submittedName>
        <fullName evidence="3">VOC family protein</fullName>
    </submittedName>
</protein>
<dbReference type="Gene3D" id="3.10.180.10">
    <property type="entry name" value="2,3-Dihydroxybiphenyl 1,2-Dioxygenase, domain 1"/>
    <property type="match status" value="1"/>
</dbReference>
<gene>
    <name evidence="3" type="ORF">J4H92_12050</name>
</gene>
<evidence type="ECO:0000313" key="4">
    <source>
        <dbReference type="Proteomes" id="UP000664382"/>
    </source>
</evidence>
<dbReference type="AlphaFoldDB" id="A0A939MKZ1"/>
<dbReference type="PANTHER" id="PTHR43048">
    <property type="entry name" value="METHYLMALONYL-COA EPIMERASE"/>
    <property type="match status" value="1"/>
</dbReference>
<dbReference type="PANTHER" id="PTHR43048:SF5">
    <property type="entry name" value="BLR5325 PROTEIN"/>
    <property type="match status" value="1"/>
</dbReference>
<comment type="caution">
    <text evidence="3">The sequence shown here is derived from an EMBL/GenBank/DDBJ whole genome shotgun (WGS) entry which is preliminary data.</text>
</comment>
<organism evidence="3 4">
    <name type="scientific">Leucobacter weissii</name>
    <dbReference type="NCBI Taxonomy" id="1983706"/>
    <lineage>
        <taxon>Bacteria</taxon>
        <taxon>Bacillati</taxon>
        <taxon>Actinomycetota</taxon>
        <taxon>Actinomycetes</taxon>
        <taxon>Micrococcales</taxon>
        <taxon>Microbacteriaceae</taxon>
        <taxon>Leucobacter</taxon>
    </lineage>
</organism>
<proteinExistence type="predicted"/>
<dbReference type="InterPro" id="IPR051785">
    <property type="entry name" value="MMCE/EMCE_epimerase"/>
</dbReference>
<dbReference type="SUPFAM" id="SSF54593">
    <property type="entry name" value="Glyoxalase/Bleomycin resistance protein/Dihydroxybiphenyl dioxygenase"/>
    <property type="match status" value="1"/>
</dbReference>
<dbReference type="GO" id="GO:0004493">
    <property type="term" value="F:methylmalonyl-CoA epimerase activity"/>
    <property type="evidence" value="ECO:0007669"/>
    <property type="project" value="TreeGrafter"/>
</dbReference>
<feature type="domain" description="VOC" evidence="2">
    <location>
        <begin position="2"/>
        <end position="132"/>
    </location>
</feature>
<reference evidence="3" key="1">
    <citation type="submission" date="2021-03" db="EMBL/GenBank/DDBJ databases">
        <title>Leucobacter chromiisoli sp. nov., isolated from chromium-containing soil of chemical plant.</title>
        <authorList>
            <person name="Xu Z."/>
        </authorList>
    </citation>
    <scope>NUCLEOTIDE SEQUENCE</scope>
    <source>
        <strain evidence="3">S27</strain>
    </source>
</reference>
<keyword evidence="1" id="KW-0479">Metal-binding</keyword>
<dbReference type="RefSeq" id="WP_208098445.1">
    <property type="nucleotide sequence ID" value="NZ_JAGDYM010000014.1"/>
</dbReference>
<evidence type="ECO:0000259" key="2">
    <source>
        <dbReference type="PROSITE" id="PS51819"/>
    </source>
</evidence>
<evidence type="ECO:0000256" key="1">
    <source>
        <dbReference type="ARBA" id="ARBA00022723"/>
    </source>
</evidence>
<dbReference type="Pfam" id="PF00903">
    <property type="entry name" value="Glyoxalase"/>
    <property type="match status" value="1"/>
</dbReference>
<dbReference type="PROSITE" id="PS51819">
    <property type="entry name" value="VOC"/>
    <property type="match status" value="1"/>
</dbReference>
<dbReference type="InterPro" id="IPR029068">
    <property type="entry name" value="Glyas_Bleomycin-R_OHBP_Dase"/>
</dbReference>
<name>A0A939MKZ1_9MICO</name>
<dbReference type="InterPro" id="IPR004360">
    <property type="entry name" value="Glyas_Fos-R_dOase_dom"/>
</dbReference>
<sequence length="138" mass="14587">MHIDHVGLSVGDLDAQLAWYRHAFGFPLAKPFEVAELGLRGAFLLGPDGVAVEFLERAGSAHRAPARSAPDELLAQGWGHLCFRVDDIEAVFAALVAAGAGVVSPPSPSPEPGVRFAYVTDPEGNFIELVDRDRAVGG</sequence>
<dbReference type="GO" id="GO:0046872">
    <property type="term" value="F:metal ion binding"/>
    <property type="evidence" value="ECO:0007669"/>
    <property type="project" value="UniProtKB-KW"/>
</dbReference>
<dbReference type="CDD" id="cd06587">
    <property type="entry name" value="VOC"/>
    <property type="match status" value="1"/>
</dbReference>
<dbReference type="InterPro" id="IPR037523">
    <property type="entry name" value="VOC_core"/>
</dbReference>
<accession>A0A939MKZ1</accession>
<evidence type="ECO:0000313" key="3">
    <source>
        <dbReference type="EMBL" id="MBO1902678.1"/>
    </source>
</evidence>
<dbReference type="EMBL" id="JAGDYM010000014">
    <property type="protein sequence ID" value="MBO1902678.1"/>
    <property type="molecule type" value="Genomic_DNA"/>
</dbReference>
<keyword evidence="4" id="KW-1185">Reference proteome</keyword>
<dbReference type="GO" id="GO:0046491">
    <property type="term" value="P:L-methylmalonyl-CoA metabolic process"/>
    <property type="evidence" value="ECO:0007669"/>
    <property type="project" value="TreeGrafter"/>
</dbReference>
<dbReference type="Proteomes" id="UP000664382">
    <property type="component" value="Unassembled WGS sequence"/>
</dbReference>